<evidence type="ECO:0000256" key="5">
    <source>
        <dbReference type="SAM" id="MobiDB-lite"/>
    </source>
</evidence>
<dbReference type="RefSeq" id="WP_156216035.1">
    <property type="nucleotide sequence ID" value="NZ_WOFH01000003.1"/>
</dbReference>
<feature type="transmembrane region" description="Helical" evidence="6">
    <location>
        <begin position="51"/>
        <end position="69"/>
    </location>
</feature>
<evidence type="ECO:0000313" key="9">
    <source>
        <dbReference type="Proteomes" id="UP000432015"/>
    </source>
</evidence>
<dbReference type="InterPro" id="IPR020846">
    <property type="entry name" value="MFS_dom"/>
</dbReference>
<dbReference type="EMBL" id="WOFH01000003">
    <property type="protein sequence ID" value="MUN37024.1"/>
    <property type="molecule type" value="Genomic_DNA"/>
</dbReference>
<feature type="transmembrane region" description="Helical" evidence="6">
    <location>
        <begin position="335"/>
        <end position="353"/>
    </location>
</feature>
<evidence type="ECO:0000256" key="3">
    <source>
        <dbReference type="ARBA" id="ARBA00022989"/>
    </source>
</evidence>
<keyword evidence="9" id="KW-1185">Reference proteome</keyword>
<protein>
    <submittedName>
        <fullName evidence="8">MFS transporter</fullName>
    </submittedName>
</protein>
<evidence type="ECO:0000256" key="4">
    <source>
        <dbReference type="ARBA" id="ARBA00023136"/>
    </source>
</evidence>
<gene>
    <name evidence="8" type="ORF">GNZ18_10490</name>
</gene>
<dbReference type="PANTHER" id="PTHR42718">
    <property type="entry name" value="MAJOR FACILITATOR SUPERFAMILY MULTIDRUG TRANSPORTER MFSC"/>
    <property type="match status" value="1"/>
</dbReference>
<dbReference type="AlphaFoldDB" id="A0A7K1KXV7"/>
<dbReference type="Pfam" id="PF07690">
    <property type="entry name" value="MFS_1"/>
    <property type="match status" value="1"/>
</dbReference>
<dbReference type="Gene3D" id="1.20.1720.10">
    <property type="entry name" value="Multidrug resistance protein D"/>
    <property type="match status" value="1"/>
</dbReference>
<feature type="transmembrane region" description="Helical" evidence="6">
    <location>
        <begin position="272"/>
        <end position="295"/>
    </location>
</feature>
<dbReference type="SUPFAM" id="SSF103473">
    <property type="entry name" value="MFS general substrate transporter"/>
    <property type="match status" value="1"/>
</dbReference>
<keyword evidence="2 6" id="KW-0812">Transmembrane</keyword>
<evidence type="ECO:0000256" key="6">
    <source>
        <dbReference type="SAM" id="Phobius"/>
    </source>
</evidence>
<reference evidence="8 9" key="1">
    <citation type="submission" date="2019-11" db="EMBL/GenBank/DDBJ databases">
        <authorList>
            <person name="Cao P."/>
        </authorList>
    </citation>
    <scope>NUCLEOTIDE SEQUENCE [LARGE SCALE GENOMIC DNA]</scope>
    <source>
        <strain evidence="8 9">NEAU-AAG5</strain>
    </source>
</reference>
<name>A0A7K1KXV7_9ACTN</name>
<feature type="transmembrane region" description="Helical" evidence="6">
    <location>
        <begin position="359"/>
        <end position="385"/>
    </location>
</feature>
<feature type="transmembrane region" description="Helical" evidence="6">
    <location>
        <begin position="167"/>
        <end position="188"/>
    </location>
</feature>
<feature type="transmembrane region" description="Helical" evidence="6">
    <location>
        <begin position="200"/>
        <end position="220"/>
    </location>
</feature>
<feature type="transmembrane region" description="Helical" evidence="6">
    <location>
        <begin position="139"/>
        <end position="161"/>
    </location>
</feature>
<dbReference type="InterPro" id="IPR036259">
    <property type="entry name" value="MFS_trans_sf"/>
</dbReference>
<sequence length="514" mass="51782">MAITPPAPGGTRRGVLPAVMLALATVVSAVASLNTAVPSIARDTGATQTQLAWIIDAYALVFAALLLLGGAVGDRYGRRRALAAGLAVFGAGSAAAMLASDPGWLIAMRGVLGVGAALVMPATLSTITATFPAERRTRAVGAWAGVAGASAIFGLLVSGGLLEAWSWRSVFALNVALSVVALAATLAVVPESADAAAPRLDVAGALITVAGLGAGVYSVIEAPAEGWTSARTLLGLAVAVLVLAGFVAWELRRPNPLLDPRLFRVRAFSAGALSLTVQFFAFFGFVFVVLQYMQLVRGDSALLAAVGLLPMAVTMMPFARGAAPRLAARAGARPVVVAGLALVAAGMLVLSRLDEGSGYWTLLAGLIPLGAGMGLAMPPATAAVTDALPPEKQGVGSAMNDLARELGGALGIAVLGSLVQSAYRANLDPEGLPAPAAEQARTSLATAARLGPDVAAQARAAFADGMHVAFLSAAVALTVTAAVVAVLLRRPASRDGEVPGTDTDPSRARTNLLA</sequence>
<dbReference type="Gene3D" id="1.20.1250.20">
    <property type="entry name" value="MFS general substrate transporter like domains"/>
    <property type="match status" value="1"/>
</dbReference>
<evidence type="ECO:0000256" key="2">
    <source>
        <dbReference type="ARBA" id="ARBA00022692"/>
    </source>
</evidence>
<feature type="transmembrane region" description="Helical" evidence="6">
    <location>
        <begin position="106"/>
        <end position="127"/>
    </location>
</feature>
<dbReference type="InterPro" id="IPR011701">
    <property type="entry name" value="MFS"/>
</dbReference>
<feature type="transmembrane region" description="Helical" evidence="6">
    <location>
        <begin position="232"/>
        <end position="251"/>
    </location>
</feature>
<feature type="transmembrane region" description="Helical" evidence="6">
    <location>
        <begin position="468"/>
        <end position="488"/>
    </location>
</feature>
<proteinExistence type="predicted"/>
<keyword evidence="3 6" id="KW-1133">Transmembrane helix</keyword>
<dbReference type="PROSITE" id="PS50850">
    <property type="entry name" value="MFS"/>
    <property type="match status" value="1"/>
</dbReference>
<comment type="caution">
    <text evidence="8">The sequence shown here is derived from an EMBL/GenBank/DDBJ whole genome shotgun (WGS) entry which is preliminary data.</text>
</comment>
<feature type="transmembrane region" description="Helical" evidence="6">
    <location>
        <begin position="301"/>
        <end position="323"/>
    </location>
</feature>
<dbReference type="PANTHER" id="PTHR42718:SF42">
    <property type="entry name" value="EXPORT PROTEIN"/>
    <property type="match status" value="1"/>
</dbReference>
<evidence type="ECO:0000313" key="8">
    <source>
        <dbReference type="EMBL" id="MUN37024.1"/>
    </source>
</evidence>
<feature type="transmembrane region" description="Helical" evidence="6">
    <location>
        <begin position="81"/>
        <end position="100"/>
    </location>
</feature>
<accession>A0A7K1KXV7</accession>
<dbReference type="CDD" id="cd17321">
    <property type="entry name" value="MFS_MMR_MDR_like"/>
    <property type="match status" value="1"/>
</dbReference>
<organism evidence="8 9">
    <name type="scientific">Actinomadura litoris</name>
    <dbReference type="NCBI Taxonomy" id="2678616"/>
    <lineage>
        <taxon>Bacteria</taxon>
        <taxon>Bacillati</taxon>
        <taxon>Actinomycetota</taxon>
        <taxon>Actinomycetes</taxon>
        <taxon>Streptosporangiales</taxon>
        <taxon>Thermomonosporaceae</taxon>
        <taxon>Actinomadura</taxon>
    </lineage>
</organism>
<dbReference type="Proteomes" id="UP000432015">
    <property type="component" value="Unassembled WGS sequence"/>
</dbReference>
<dbReference type="GO" id="GO:0005886">
    <property type="term" value="C:plasma membrane"/>
    <property type="evidence" value="ECO:0007669"/>
    <property type="project" value="UniProtKB-SubCell"/>
</dbReference>
<keyword evidence="4 6" id="KW-0472">Membrane</keyword>
<feature type="region of interest" description="Disordered" evidence="5">
    <location>
        <begin position="493"/>
        <end position="514"/>
    </location>
</feature>
<evidence type="ECO:0000259" key="7">
    <source>
        <dbReference type="PROSITE" id="PS50850"/>
    </source>
</evidence>
<evidence type="ECO:0000256" key="1">
    <source>
        <dbReference type="ARBA" id="ARBA00004651"/>
    </source>
</evidence>
<dbReference type="GO" id="GO:0022857">
    <property type="term" value="F:transmembrane transporter activity"/>
    <property type="evidence" value="ECO:0007669"/>
    <property type="project" value="InterPro"/>
</dbReference>
<feature type="domain" description="Major facilitator superfamily (MFS) profile" evidence="7">
    <location>
        <begin position="15"/>
        <end position="492"/>
    </location>
</feature>
<comment type="subcellular location">
    <subcellularLocation>
        <location evidence="1">Cell membrane</location>
        <topology evidence="1">Multi-pass membrane protein</topology>
    </subcellularLocation>
</comment>